<dbReference type="AlphaFoldDB" id="A0A7J7LY81"/>
<reference evidence="1 2" key="1">
    <citation type="journal article" date="2020" name="IScience">
        <title>Genome Sequencing of the Endangered Kingdonia uniflora (Circaeasteraceae, Ranunculales) Reveals Potential Mechanisms of Evolutionary Specialization.</title>
        <authorList>
            <person name="Sun Y."/>
            <person name="Deng T."/>
            <person name="Zhang A."/>
            <person name="Moore M.J."/>
            <person name="Landis J.B."/>
            <person name="Lin N."/>
            <person name="Zhang H."/>
            <person name="Zhang X."/>
            <person name="Huang J."/>
            <person name="Zhang X."/>
            <person name="Sun H."/>
            <person name="Wang H."/>
        </authorList>
    </citation>
    <scope>NUCLEOTIDE SEQUENCE [LARGE SCALE GENOMIC DNA]</scope>
    <source>
        <strain evidence="1">TB1705</strain>
        <tissue evidence="1">Leaf</tissue>
    </source>
</reference>
<evidence type="ECO:0000313" key="2">
    <source>
        <dbReference type="Proteomes" id="UP000541444"/>
    </source>
</evidence>
<accession>A0A7J7LY81</accession>
<dbReference type="OrthoDB" id="6513042at2759"/>
<gene>
    <name evidence="1" type="ORF">GIB67_031597</name>
</gene>
<protein>
    <submittedName>
        <fullName evidence="1">Uncharacterized protein</fullName>
    </submittedName>
</protein>
<name>A0A7J7LY81_9MAGN</name>
<comment type="caution">
    <text evidence="1">The sequence shown here is derived from an EMBL/GenBank/DDBJ whole genome shotgun (WGS) entry which is preliminary data.</text>
</comment>
<organism evidence="1 2">
    <name type="scientific">Kingdonia uniflora</name>
    <dbReference type="NCBI Taxonomy" id="39325"/>
    <lineage>
        <taxon>Eukaryota</taxon>
        <taxon>Viridiplantae</taxon>
        <taxon>Streptophyta</taxon>
        <taxon>Embryophyta</taxon>
        <taxon>Tracheophyta</taxon>
        <taxon>Spermatophyta</taxon>
        <taxon>Magnoliopsida</taxon>
        <taxon>Ranunculales</taxon>
        <taxon>Circaeasteraceae</taxon>
        <taxon>Kingdonia</taxon>
    </lineage>
</organism>
<evidence type="ECO:0000313" key="1">
    <source>
        <dbReference type="EMBL" id="KAF6147606.1"/>
    </source>
</evidence>
<keyword evidence="2" id="KW-1185">Reference proteome</keyword>
<sequence length="99" mass="11074">MRHTKVTTEKRVGKTDARELEEHFVEIPPELCSLKIIGFSKDIGSSLSLLPSIMHRLQNMLVAIELKHLFSASFLEGSHVSAGRVSHLQILFAYLICAT</sequence>
<dbReference type="Proteomes" id="UP000541444">
    <property type="component" value="Unassembled WGS sequence"/>
</dbReference>
<dbReference type="EMBL" id="JACGCM010001886">
    <property type="protein sequence ID" value="KAF6147606.1"/>
    <property type="molecule type" value="Genomic_DNA"/>
</dbReference>
<proteinExistence type="predicted"/>